<evidence type="ECO:0000313" key="7">
    <source>
        <dbReference type="Proteomes" id="UP000230233"/>
    </source>
</evidence>
<dbReference type="InterPro" id="IPR013041">
    <property type="entry name" value="Clathrin_app_Ig-like_sf"/>
</dbReference>
<reference evidence="7" key="1">
    <citation type="submission" date="2017-10" db="EMBL/GenBank/DDBJ databases">
        <title>Rapid genome shrinkage in a self-fertile nematode reveals novel sperm competition proteins.</title>
        <authorList>
            <person name="Yin D."/>
            <person name="Schwarz E.M."/>
            <person name="Thomas C.G."/>
            <person name="Felde R.L."/>
            <person name="Korf I.F."/>
            <person name="Cutter A.D."/>
            <person name="Schartner C.M."/>
            <person name="Ralston E.J."/>
            <person name="Meyer B.J."/>
            <person name="Haag E.S."/>
        </authorList>
    </citation>
    <scope>NUCLEOTIDE SEQUENCE [LARGE SCALE GENOMIC DNA]</scope>
    <source>
        <strain evidence="7">JU1422</strain>
    </source>
</reference>
<dbReference type="Pfam" id="PF02883">
    <property type="entry name" value="Alpha_adaptinC2"/>
    <property type="match status" value="1"/>
</dbReference>
<dbReference type="SMART" id="SM00809">
    <property type="entry name" value="Alpha_adaptinC2"/>
    <property type="match status" value="1"/>
</dbReference>
<keyword evidence="4" id="KW-1133">Transmembrane helix</keyword>
<evidence type="ECO:0000256" key="4">
    <source>
        <dbReference type="SAM" id="Phobius"/>
    </source>
</evidence>
<name>A0A2G5SL23_9PELO</name>
<keyword evidence="4" id="KW-0472">Membrane</keyword>
<gene>
    <name evidence="6" type="primary">Cnig_chr_X.g22646</name>
    <name evidence="6" type="ORF">B9Z55_022646</name>
</gene>
<organism evidence="6 7">
    <name type="scientific">Caenorhabditis nigoni</name>
    <dbReference type="NCBI Taxonomy" id="1611254"/>
    <lineage>
        <taxon>Eukaryota</taxon>
        <taxon>Metazoa</taxon>
        <taxon>Ecdysozoa</taxon>
        <taxon>Nematoda</taxon>
        <taxon>Chromadorea</taxon>
        <taxon>Rhabditida</taxon>
        <taxon>Rhabditina</taxon>
        <taxon>Rhabditomorpha</taxon>
        <taxon>Rhabditoidea</taxon>
        <taxon>Rhabditidae</taxon>
        <taxon>Peloderinae</taxon>
        <taxon>Caenorhabditis</taxon>
    </lineage>
</organism>
<accession>A0A2G5SL23</accession>
<proteinExistence type="predicted"/>
<comment type="caution">
    <text evidence="6">The sequence shown here is derived from an EMBL/GenBank/DDBJ whole genome shotgun (WGS) entry which is preliminary data.</text>
</comment>
<dbReference type="Proteomes" id="UP000230233">
    <property type="component" value="Chromosome X"/>
</dbReference>
<sequence>MTIFMFRNVWWIGAFVNPIGLSFIVIIRYPFITISNDLIPPFCVQCTMRRFKQKEFTTKNSAELWNDEYLQVKCNVETCKNLGKLSILYMNKSTQPFTNFITSITWPRALGVQPDVQANSVDLIVDADTSISEMTNFACVKEFKRTPVLHITFAFTNRAGKIKKFNKECKLPVFVNFFASTSDKTDEAANAKRHSKPVKPSVGEKSAKKKYIPPYNKYHTSYDRMVYEILEKEKNGLNLRQINAFAEKDYKTGRNFKACIRARVDAALHGIGRAPWIESTTGEMRGSLTLV</sequence>
<feature type="domain" description="Clathrin adaptor alpha/beta/gamma-adaptin appendage Ig-like subdomain" evidence="5">
    <location>
        <begin position="54"/>
        <end position="166"/>
    </location>
</feature>
<dbReference type="EMBL" id="PDUG01000006">
    <property type="protein sequence ID" value="PIC15815.1"/>
    <property type="molecule type" value="Genomic_DNA"/>
</dbReference>
<protein>
    <recommendedName>
        <fullName evidence="5">Clathrin adaptor alpha/beta/gamma-adaptin appendage Ig-like subdomain domain-containing protein</fullName>
    </recommendedName>
</protein>
<feature type="transmembrane region" description="Helical" evidence="4">
    <location>
        <begin position="9"/>
        <end position="31"/>
    </location>
</feature>
<dbReference type="SUPFAM" id="SSF49348">
    <property type="entry name" value="Clathrin adaptor appendage domain"/>
    <property type="match status" value="1"/>
</dbReference>
<evidence type="ECO:0000313" key="6">
    <source>
        <dbReference type="EMBL" id="PIC15815.1"/>
    </source>
</evidence>
<dbReference type="GO" id="GO:0006886">
    <property type="term" value="P:intracellular protein transport"/>
    <property type="evidence" value="ECO:0007669"/>
    <property type="project" value="InterPro"/>
</dbReference>
<keyword evidence="4" id="KW-0812">Transmembrane</keyword>
<evidence type="ECO:0000256" key="2">
    <source>
        <dbReference type="ARBA" id="ARBA00022927"/>
    </source>
</evidence>
<dbReference type="Gene3D" id="2.60.40.1230">
    <property type="match status" value="1"/>
</dbReference>
<keyword evidence="1" id="KW-0813">Transport</keyword>
<evidence type="ECO:0000259" key="5">
    <source>
        <dbReference type="SMART" id="SM00809"/>
    </source>
</evidence>
<feature type="region of interest" description="Disordered" evidence="3">
    <location>
        <begin position="186"/>
        <end position="205"/>
    </location>
</feature>
<dbReference type="GO" id="GO:0016192">
    <property type="term" value="P:vesicle-mediated transport"/>
    <property type="evidence" value="ECO:0007669"/>
    <property type="project" value="InterPro"/>
</dbReference>
<dbReference type="AlphaFoldDB" id="A0A2G5SL23"/>
<dbReference type="InterPro" id="IPR008152">
    <property type="entry name" value="Clathrin_a/b/g-adaptin_app_Ig"/>
</dbReference>
<evidence type="ECO:0000256" key="3">
    <source>
        <dbReference type="SAM" id="MobiDB-lite"/>
    </source>
</evidence>
<keyword evidence="7" id="KW-1185">Reference proteome</keyword>
<evidence type="ECO:0000256" key="1">
    <source>
        <dbReference type="ARBA" id="ARBA00022448"/>
    </source>
</evidence>
<dbReference type="STRING" id="1611254.A0A2G5SL23"/>
<keyword evidence="2" id="KW-0653">Protein transport</keyword>